<reference evidence="2 3" key="2">
    <citation type="submission" date="2018-03" db="EMBL/GenBank/DDBJ databases">
        <title>The ancient ancestry and fast evolution of plastids.</title>
        <authorList>
            <person name="Moore K.R."/>
            <person name="Magnabosco C."/>
            <person name="Momper L."/>
            <person name="Gold D.A."/>
            <person name="Bosak T."/>
            <person name="Fournier G.P."/>
        </authorList>
    </citation>
    <scope>NUCLEOTIDE SEQUENCE [LARGE SCALE GENOMIC DNA]</scope>
    <source>
        <strain evidence="2 3">CCAP 1448/3</strain>
    </source>
</reference>
<feature type="transmembrane region" description="Helical" evidence="1">
    <location>
        <begin position="192"/>
        <end position="209"/>
    </location>
</feature>
<accession>A0A2T1C7E9</accession>
<feature type="transmembrane region" description="Helical" evidence="1">
    <location>
        <begin position="407"/>
        <end position="423"/>
    </location>
</feature>
<keyword evidence="1" id="KW-0472">Membrane</keyword>
<evidence type="ECO:0000256" key="1">
    <source>
        <dbReference type="SAM" id="Phobius"/>
    </source>
</evidence>
<reference evidence="2 3" key="1">
    <citation type="submission" date="2018-02" db="EMBL/GenBank/DDBJ databases">
        <authorList>
            <person name="Cohen D.B."/>
            <person name="Kent A.D."/>
        </authorList>
    </citation>
    <scope>NUCLEOTIDE SEQUENCE [LARGE SCALE GENOMIC DNA]</scope>
    <source>
        <strain evidence="2 3">CCAP 1448/3</strain>
    </source>
</reference>
<dbReference type="Proteomes" id="UP000238762">
    <property type="component" value="Unassembled WGS sequence"/>
</dbReference>
<organism evidence="2 3">
    <name type="scientific">Merismopedia glauca CCAP 1448/3</name>
    <dbReference type="NCBI Taxonomy" id="1296344"/>
    <lineage>
        <taxon>Bacteria</taxon>
        <taxon>Bacillati</taxon>
        <taxon>Cyanobacteriota</taxon>
        <taxon>Cyanophyceae</taxon>
        <taxon>Synechococcales</taxon>
        <taxon>Merismopediaceae</taxon>
        <taxon>Merismopedia</taxon>
    </lineage>
</organism>
<dbReference type="AlphaFoldDB" id="A0A2T1C7E9"/>
<dbReference type="RefSeq" id="WP_106287647.1">
    <property type="nucleotide sequence ID" value="NZ_CAWNTC010000216.1"/>
</dbReference>
<gene>
    <name evidence="2" type="ORF">C7B64_05490</name>
</gene>
<feature type="transmembrane region" description="Helical" evidence="1">
    <location>
        <begin position="215"/>
        <end position="233"/>
    </location>
</feature>
<keyword evidence="1" id="KW-1133">Transmembrane helix</keyword>
<dbReference type="EMBL" id="PVWJ01000018">
    <property type="protein sequence ID" value="PSB04088.1"/>
    <property type="molecule type" value="Genomic_DNA"/>
</dbReference>
<keyword evidence="1" id="KW-0812">Transmembrane</keyword>
<comment type="caution">
    <text evidence="2">The sequence shown here is derived from an EMBL/GenBank/DDBJ whole genome shotgun (WGS) entry which is preliminary data.</text>
</comment>
<feature type="transmembrane region" description="Helical" evidence="1">
    <location>
        <begin position="96"/>
        <end position="114"/>
    </location>
</feature>
<proteinExistence type="predicted"/>
<protein>
    <recommendedName>
        <fullName evidence="4">O-antigen polymerase</fullName>
    </recommendedName>
</protein>
<evidence type="ECO:0008006" key="4">
    <source>
        <dbReference type="Google" id="ProtNLM"/>
    </source>
</evidence>
<evidence type="ECO:0000313" key="3">
    <source>
        <dbReference type="Proteomes" id="UP000238762"/>
    </source>
</evidence>
<evidence type="ECO:0000313" key="2">
    <source>
        <dbReference type="EMBL" id="PSB04088.1"/>
    </source>
</evidence>
<feature type="transmembrane region" description="Helical" evidence="1">
    <location>
        <begin position="121"/>
        <end position="142"/>
    </location>
</feature>
<feature type="transmembrane region" description="Helical" evidence="1">
    <location>
        <begin position="71"/>
        <end position="90"/>
    </location>
</feature>
<name>A0A2T1C7E9_9CYAN</name>
<feature type="transmembrane region" description="Helical" evidence="1">
    <location>
        <begin position="12"/>
        <end position="29"/>
    </location>
</feature>
<feature type="transmembrane region" description="Helical" evidence="1">
    <location>
        <begin position="162"/>
        <end position="180"/>
    </location>
</feature>
<sequence length="437" mass="48770">MNWSIQRHSYGVALIFAGLPIVWILRALVNAPNSQIYSIVAMILGLCLIVYPPKLWKCTLEVIFPPLTQSFWQLVPLLFLIPALVASFLANIPDDLGGVYILFLIAFLIAFNTVPYERLKFLPQACFVISATGCLVVLLYALKSGIGLSGQRLTAAATNSPGQIAYMGGTALISGIATLNHLSKSLSSLLRNYAYAAIMLGTAVVILAVSRSTLIGLSLCLLFALFNRIYYFAPEKLPPIHLKIKPKKSWFSSTELKLIIWAVILIFAILYWENLLLTLSPVAKTFNTYQERFWTYLQKGYQTYAEGTGTELSAGKRRALLTYAISNFDNLGHGYKSLWVDCPLAQAFYDGGLLGGLLFLAVALIIPVACIANLTYFQPVDPIKSICIYLYIFSSPTLVLHGQPYDFYFWLRIVIIYSVMSKINSFRFRKTSRVQID</sequence>
<feature type="transmembrane region" description="Helical" evidence="1">
    <location>
        <begin position="254"/>
        <end position="272"/>
    </location>
</feature>
<keyword evidence="3" id="KW-1185">Reference proteome</keyword>
<feature type="transmembrane region" description="Helical" evidence="1">
    <location>
        <begin position="353"/>
        <end position="376"/>
    </location>
</feature>
<feature type="transmembrane region" description="Helical" evidence="1">
    <location>
        <begin position="35"/>
        <end position="51"/>
    </location>
</feature>